<dbReference type="PANTHER" id="PTHR38644">
    <property type="entry name" value="EXPRESSED PROTEIN"/>
    <property type="match status" value="1"/>
</dbReference>
<name>A0A8J8WJK9_9EURO</name>
<dbReference type="InterPro" id="IPR056196">
    <property type="entry name" value="Mmc1_C"/>
</dbReference>
<gene>
    <name evidence="2" type="ORF">PECM_006562</name>
</gene>
<protein>
    <recommendedName>
        <fullName evidence="1">Mmc1 C-terminal domain-containing protein</fullName>
    </recommendedName>
</protein>
<dbReference type="Pfam" id="PF23867">
    <property type="entry name" value="Mmc1_N"/>
    <property type="match status" value="1"/>
</dbReference>
<dbReference type="OrthoDB" id="5319015at2759"/>
<evidence type="ECO:0000259" key="1">
    <source>
        <dbReference type="Pfam" id="PF23868"/>
    </source>
</evidence>
<organism evidence="2 3">
    <name type="scientific">Penicillium ucsense</name>
    <dbReference type="NCBI Taxonomy" id="2839758"/>
    <lineage>
        <taxon>Eukaryota</taxon>
        <taxon>Fungi</taxon>
        <taxon>Dikarya</taxon>
        <taxon>Ascomycota</taxon>
        <taxon>Pezizomycotina</taxon>
        <taxon>Eurotiomycetes</taxon>
        <taxon>Eurotiomycetidae</taxon>
        <taxon>Eurotiales</taxon>
        <taxon>Aspergillaceae</taxon>
        <taxon>Penicillium</taxon>
    </lineage>
</organism>
<evidence type="ECO:0000313" key="2">
    <source>
        <dbReference type="EMBL" id="KAF7715690.1"/>
    </source>
</evidence>
<sequence length="659" mass="72731">MPDGRGFTSRLYPLPPPTRHLIEHLTAVASVAALSSCTRIKMPVKVRGSLQRSLFRSWDNAGVFFCPSCSTWRRELATRARVKENTAAPRRGVYALHNTPAPLHRRFTTSPTITAGNYVPAQFKELYDALSEVKDAAIEQVSLSRLSLALRGLESEAPLIRVAVLGLDNAEAARKLVRLLLADPLGPREAWEDILQSYEADPSRGLLIRYGDVSESIPNDLLPTISIRSPLLKKSNVELLVSSIGSDPETTVVTLSAESFLVPNVAIPTSHSGRQNFVRYPVHYSVVCGTGVDGLLAFSNLMGRSNLQNEVASVRGAIDLAVAGQKQSNSSVSFVDLDRATTALDKIRHSIQNASEYERGWNGSGVQPVIDWLSMISREDRDTTLNPALAPLIESLLNAAEKGVALREAEALREQTEGTVSLEVRSQLETEVSTWAEQAHSELRSSLEAGFASPRWRGLAWWKLFWRVDDVSMITSDILEKRFLHQAEREVIWTSGRYKQAGLLNVVPGSIAADKDKPTSAFWPTQIPDMRNKLLSTTVPSLQALAQSLVFFSVSTTTLASALSALTYAAVPAASVYESCTLAAIGLIYSLRRQQKKWDAAQEFWEEEVRDEGRTALLDTEAQLRQIVREGGKQLEVSSDRRIRELIAHARKALEELRA</sequence>
<dbReference type="Proteomes" id="UP000631181">
    <property type="component" value="Unassembled WGS sequence"/>
</dbReference>
<dbReference type="Pfam" id="PF23868">
    <property type="entry name" value="Mmc1_C"/>
    <property type="match status" value="1"/>
</dbReference>
<dbReference type="PANTHER" id="PTHR38644:SF1">
    <property type="entry name" value="EXPRESSED PROTEIN"/>
    <property type="match status" value="1"/>
</dbReference>
<comment type="caution">
    <text evidence="2">The sequence shown here is derived from an EMBL/GenBank/DDBJ whole genome shotgun (WGS) entry which is preliminary data.</text>
</comment>
<keyword evidence="3" id="KW-1185">Reference proteome</keyword>
<evidence type="ECO:0000313" key="3">
    <source>
        <dbReference type="Proteomes" id="UP000631181"/>
    </source>
</evidence>
<dbReference type="EMBL" id="WIWV01000053">
    <property type="protein sequence ID" value="KAF7715690.1"/>
    <property type="molecule type" value="Genomic_DNA"/>
</dbReference>
<feature type="domain" description="Mmc1 C-terminal" evidence="1">
    <location>
        <begin position="429"/>
        <end position="614"/>
    </location>
</feature>
<reference evidence="2" key="1">
    <citation type="journal article" date="2020" name="Front. Microbiol.">
        <title>Gene regulatory networks of Penicillium echinulatum 2HH and Penicillium oxalicum 114-2 inferred by a computational biology approach.</title>
        <authorList>
            <person name="Lenz A.R."/>
            <person name="Galan-Vasquez E."/>
            <person name="Balbinot E."/>
            <person name="De Abreu F.P."/>
            <person name="De Oliveira N.S."/>
            <person name="Da Rosa L.O."/>
            <person name="De Avila E Silva S."/>
            <person name="Camassola M."/>
            <person name="Dillon A.J.P."/>
            <person name="Perez-Rueda E."/>
        </authorList>
    </citation>
    <scope>NUCLEOTIDE SEQUENCE</scope>
    <source>
        <strain evidence="2">S1M29</strain>
    </source>
</reference>
<accession>A0A8J8WJK9</accession>
<proteinExistence type="predicted"/>
<dbReference type="AlphaFoldDB" id="A0A8J8WJK9"/>